<dbReference type="InterPro" id="IPR050113">
    <property type="entry name" value="Ub_conjugating_enzyme"/>
</dbReference>
<evidence type="ECO:0000313" key="4">
    <source>
        <dbReference type="Proteomes" id="UP000318571"/>
    </source>
</evidence>
<organism evidence="3 4">
    <name type="scientific">Tigriopus californicus</name>
    <name type="common">Marine copepod</name>
    <dbReference type="NCBI Taxonomy" id="6832"/>
    <lineage>
        <taxon>Eukaryota</taxon>
        <taxon>Metazoa</taxon>
        <taxon>Ecdysozoa</taxon>
        <taxon>Arthropoda</taxon>
        <taxon>Crustacea</taxon>
        <taxon>Multicrustacea</taxon>
        <taxon>Hexanauplia</taxon>
        <taxon>Copepoda</taxon>
        <taxon>Harpacticoida</taxon>
        <taxon>Harpacticidae</taxon>
        <taxon>Tigriopus</taxon>
    </lineage>
</organism>
<dbReference type="CDD" id="cd23814">
    <property type="entry name" value="UEV_AKTIP"/>
    <property type="match status" value="1"/>
</dbReference>
<evidence type="ECO:0000259" key="2">
    <source>
        <dbReference type="PROSITE" id="PS50127"/>
    </source>
</evidence>
<dbReference type="EMBL" id="VCGU01000004">
    <property type="protein sequence ID" value="TRY77250.1"/>
    <property type="molecule type" value="Genomic_DNA"/>
</dbReference>
<dbReference type="STRING" id="6832.A0A553PHT5"/>
<evidence type="ECO:0000256" key="1">
    <source>
        <dbReference type="SAM" id="MobiDB-lite"/>
    </source>
</evidence>
<feature type="region of interest" description="Disordered" evidence="1">
    <location>
        <begin position="1"/>
        <end position="48"/>
    </location>
</feature>
<evidence type="ECO:0000313" key="3">
    <source>
        <dbReference type="EMBL" id="TRY77250.1"/>
    </source>
</evidence>
<dbReference type="SMART" id="SM00212">
    <property type="entry name" value="UBCc"/>
    <property type="match status" value="1"/>
</dbReference>
<dbReference type="PANTHER" id="PTHR24067">
    <property type="entry name" value="UBIQUITIN-CONJUGATING ENZYME E2"/>
    <property type="match status" value="1"/>
</dbReference>
<gene>
    <name evidence="3" type="ORF">TCAL_00126</name>
</gene>
<feature type="domain" description="UBC core" evidence="2">
    <location>
        <begin position="92"/>
        <end position="240"/>
    </location>
</feature>
<reference evidence="3 4" key="1">
    <citation type="journal article" date="2018" name="Nat. Ecol. Evol.">
        <title>Genomic signatures of mitonuclear coevolution across populations of Tigriopus californicus.</title>
        <authorList>
            <person name="Barreto F.S."/>
            <person name="Watson E.T."/>
            <person name="Lima T.G."/>
            <person name="Willett C.S."/>
            <person name="Edmands S."/>
            <person name="Li W."/>
            <person name="Burton R.S."/>
        </authorList>
    </citation>
    <scope>NUCLEOTIDE SEQUENCE [LARGE SCALE GENOMIC DNA]</scope>
    <source>
        <strain evidence="3 4">San Diego</strain>
    </source>
</reference>
<accession>A0A553PHT5</accession>
<dbReference type="Gene3D" id="3.10.110.10">
    <property type="entry name" value="Ubiquitin Conjugating Enzyme"/>
    <property type="match status" value="1"/>
</dbReference>
<keyword evidence="4" id="KW-1185">Reference proteome</keyword>
<dbReference type="OMA" id="LEXSLLA"/>
<comment type="caution">
    <text evidence="3">The sequence shown here is derived from an EMBL/GenBank/DDBJ whole genome shotgun (WGS) entry which is preliminary data.</text>
</comment>
<dbReference type="InterPro" id="IPR016135">
    <property type="entry name" value="UBQ-conjugating_enzyme/RWD"/>
</dbReference>
<dbReference type="PROSITE" id="PS50127">
    <property type="entry name" value="UBC_2"/>
    <property type="match status" value="1"/>
</dbReference>
<dbReference type="AlphaFoldDB" id="A0A553PHT5"/>
<dbReference type="SUPFAM" id="SSF54495">
    <property type="entry name" value="UBC-like"/>
    <property type="match status" value="1"/>
</dbReference>
<dbReference type="Proteomes" id="UP000318571">
    <property type="component" value="Chromosome 5"/>
</dbReference>
<dbReference type="Pfam" id="PF00179">
    <property type="entry name" value="UQ_con"/>
    <property type="match status" value="1"/>
</dbReference>
<proteinExistence type="predicted"/>
<dbReference type="InterPro" id="IPR000608">
    <property type="entry name" value="UBC"/>
</dbReference>
<sequence length="320" mass="36336">MHPLPSHPSTGRSDTNEALEGGPQDQSTNSHGAPPGAPPGAKSFSRGSALRGSLRKMLPPVPDMDTQISLSAKMIDKRTSTPKGNHSYGPFFLEYSLLAEFNLLQKQRLPGLYVIPSHGSSLVWFGIIFIRQGIYQEGVFRFKVLIPENFPDGDCPKIMFDHSVFHPAVDPETNELNLKNTFPKWKRNIHHIWQILLYIRKVFYKIDPQEMKNVEACSLFVKDRNQFKDKVRACVLEWETRLYEVPETRDPHFLTFSPYNPEIHDSVRRQLASNHSEFSSLPVQDPYLDPNHGGDVSRARSNGFSFLDKGSLTVFSKNSL</sequence>
<protein>
    <recommendedName>
        <fullName evidence="2">UBC core domain-containing protein</fullName>
    </recommendedName>
</protein>
<name>A0A553PHT5_TIGCA</name>